<gene>
    <name evidence="2" type="ORF">GRI89_14890</name>
</gene>
<evidence type="ECO:0000259" key="1">
    <source>
        <dbReference type="Pfam" id="PF13610"/>
    </source>
</evidence>
<dbReference type="Pfam" id="PF13610">
    <property type="entry name" value="DDE_Tnp_IS240"/>
    <property type="match status" value="1"/>
</dbReference>
<dbReference type="AlphaFoldDB" id="A0A6I4T0Q5"/>
<sequence length="50" mass="6023">MRGFRQWRWQLDEMYVKLGGEMVYLRQAVDQQGEIPQRVTSPRQETSPHC</sequence>
<dbReference type="Proteomes" id="UP000433652">
    <property type="component" value="Unassembled WGS sequence"/>
</dbReference>
<dbReference type="EMBL" id="WTYM01000058">
    <property type="protein sequence ID" value="MXO60826.1"/>
    <property type="molecule type" value="Genomic_DNA"/>
</dbReference>
<keyword evidence="3" id="KW-1185">Reference proteome</keyword>
<dbReference type="InterPro" id="IPR032874">
    <property type="entry name" value="DDE_dom"/>
</dbReference>
<evidence type="ECO:0000313" key="3">
    <source>
        <dbReference type="Proteomes" id="UP000433652"/>
    </source>
</evidence>
<name>A0A6I4T0Q5_9SPHN</name>
<dbReference type="OrthoDB" id="4315389at2"/>
<protein>
    <submittedName>
        <fullName evidence="2">DDE-type integrase/transposase/recombinase</fullName>
    </submittedName>
</protein>
<organism evidence="2 3">
    <name type="scientific">Croceibacterium salegens</name>
    <dbReference type="NCBI Taxonomy" id="1737568"/>
    <lineage>
        <taxon>Bacteria</taxon>
        <taxon>Pseudomonadati</taxon>
        <taxon>Pseudomonadota</taxon>
        <taxon>Alphaproteobacteria</taxon>
        <taxon>Sphingomonadales</taxon>
        <taxon>Erythrobacteraceae</taxon>
        <taxon>Croceibacterium</taxon>
    </lineage>
</organism>
<comment type="caution">
    <text evidence="2">The sequence shown here is derived from an EMBL/GenBank/DDBJ whole genome shotgun (WGS) entry which is preliminary data.</text>
</comment>
<evidence type="ECO:0000313" key="2">
    <source>
        <dbReference type="EMBL" id="MXO60826.1"/>
    </source>
</evidence>
<accession>A0A6I4T0Q5</accession>
<proteinExistence type="predicted"/>
<feature type="domain" description="DDE" evidence="1">
    <location>
        <begin position="7"/>
        <end position="43"/>
    </location>
</feature>
<reference evidence="2 3" key="1">
    <citation type="submission" date="2019-12" db="EMBL/GenBank/DDBJ databases">
        <title>Genomic-based taxomic classification of the family Erythrobacteraceae.</title>
        <authorList>
            <person name="Xu L."/>
        </authorList>
    </citation>
    <scope>NUCLEOTIDE SEQUENCE [LARGE SCALE GENOMIC DNA]</scope>
    <source>
        <strain evidence="2 3">MCCC 1K01500</strain>
    </source>
</reference>